<dbReference type="EMBL" id="GBXM01105845">
    <property type="protein sequence ID" value="JAH02732.1"/>
    <property type="molecule type" value="Transcribed_RNA"/>
</dbReference>
<sequence>MTSKLGPHRVHTEALEVKYSSSASSRIF</sequence>
<evidence type="ECO:0000313" key="1">
    <source>
        <dbReference type="EMBL" id="JAH02732.1"/>
    </source>
</evidence>
<protein>
    <submittedName>
        <fullName evidence="1">Uncharacterized protein</fullName>
    </submittedName>
</protein>
<proteinExistence type="predicted"/>
<accession>A0A0E9PER3</accession>
<name>A0A0E9PER3_ANGAN</name>
<organism evidence="1">
    <name type="scientific">Anguilla anguilla</name>
    <name type="common">European freshwater eel</name>
    <name type="synonym">Muraena anguilla</name>
    <dbReference type="NCBI Taxonomy" id="7936"/>
    <lineage>
        <taxon>Eukaryota</taxon>
        <taxon>Metazoa</taxon>
        <taxon>Chordata</taxon>
        <taxon>Craniata</taxon>
        <taxon>Vertebrata</taxon>
        <taxon>Euteleostomi</taxon>
        <taxon>Actinopterygii</taxon>
        <taxon>Neopterygii</taxon>
        <taxon>Teleostei</taxon>
        <taxon>Anguilliformes</taxon>
        <taxon>Anguillidae</taxon>
        <taxon>Anguilla</taxon>
    </lineage>
</organism>
<dbReference type="AlphaFoldDB" id="A0A0E9PER3"/>
<reference evidence="1" key="1">
    <citation type="submission" date="2014-11" db="EMBL/GenBank/DDBJ databases">
        <authorList>
            <person name="Amaro Gonzalez C."/>
        </authorList>
    </citation>
    <scope>NUCLEOTIDE SEQUENCE</scope>
</reference>
<reference evidence="1" key="2">
    <citation type="journal article" date="2015" name="Fish Shellfish Immunol.">
        <title>Early steps in the European eel (Anguilla anguilla)-Vibrio vulnificus interaction in the gills: Role of the RtxA13 toxin.</title>
        <authorList>
            <person name="Callol A."/>
            <person name="Pajuelo D."/>
            <person name="Ebbesson L."/>
            <person name="Teles M."/>
            <person name="MacKenzie S."/>
            <person name="Amaro C."/>
        </authorList>
    </citation>
    <scope>NUCLEOTIDE SEQUENCE</scope>
</reference>